<organism evidence="1 2">
    <name type="scientific">Trema orientale</name>
    <name type="common">Charcoal tree</name>
    <name type="synonym">Celtis orientalis</name>
    <dbReference type="NCBI Taxonomy" id="63057"/>
    <lineage>
        <taxon>Eukaryota</taxon>
        <taxon>Viridiplantae</taxon>
        <taxon>Streptophyta</taxon>
        <taxon>Embryophyta</taxon>
        <taxon>Tracheophyta</taxon>
        <taxon>Spermatophyta</taxon>
        <taxon>Magnoliopsida</taxon>
        <taxon>eudicotyledons</taxon>
        <taxon>Gunneridae</taxon>
        <taxon>Pentapetalae</taxon>
        <taxon>rosids</taxon>
        <taxon>fabids</taxon>
        <taxon>Rosales</taxon>
        <taxon>Cannabaceae</taxon>
        <taxon>Trema</taxon>
    </lineage>
</organism>
<dbReference type="InParanoid" id="A0A2P5EL49"/>
<protein>
    <submittedName>
        <fullName evidence="1">Uncharacterized protein</fullName>
    </submittedName>
</protein>
<gene>
    <name evidence="1" type="ORF">TorRG33x02_179960</name>
</gene>
<reference evidence="2" key="1">
    <citation type="submission" date="2016-06" db="EMBL/GenBank/DDBJ databases">
        <title>Parallel loss of symbiosis genes in relatives of nitrogen-fixing non-legume Parasponia.</title>
        <authorList>
            <person name="Van Velzen R."/>
            <person name="Holmer R."/>
            <person name="Bu F."/>
            <person name="Rutten L."/>
            <person name="Van Zeijl A."/>
            <person name="Liu W."/>
            <person name="Santuari L."/>
            <person name="Cao Q."/>
            <person name="Sharma T."/>
            <person name="Shen D."/>
            <person name="Roswanjaya Y."/>
            <person name="Wardhani T."/>
            <person name="Kalhor M.S."/>
            <person name="Jansen J."/>
            <person name="Van den Hoogen J."/>
            <person name="Gungor B."/>
            <person name="Hartog M."/>
            <person name="Hontelez J."/>
            <person name="Verver J."/>
            <person name="Yang W.-C."/>
            <person name="Schijlen E."/>
            <person name="Repin R."/>
            <person name="Schilthuizen M."/>
            <person name="Schranz E."/>
            <person name="Heidstra R."/>
            <person name="Miyata K."/>
            <person name="Fedorova E."/>
            <person name="Kohlen W."/>
            <person name="Bisseling T."/>
            <person name="Smit S."/>
            <person name="Geurts R."/>
        </authorList>
    </citation>
    <scope>NUCLEOTIDE SEQUENCE [LARGE SCALE GENOMIC DNA]</scope>
    <source>
        <strain evidence="2">cv. RG33-2</strain>
    </source>
</reference>
<comment type="caution">
    <text evidence="1">The sequence shown here is derived from an EMBL/GenBank/DDBJ whole genome shotgun (WGS) entry which is preliminary data.</text>
</comment>
<name>A0A2P5EL49_TREOI</name>
<dbReference type="AlphaFoldDB" id="A0A2P5EL49"/>
<proteinExistence type="predicted"/>
<dbReference type="EMBL" id="JXTC01000135">
    <property type="protein sequence ID" value="PON86277.1"/>
    <property type="molecule type" value="Genomic_DNA"/>
</dbReference>
<keyword evidence="2" id="KW-1185">Reference proteome</keyword>
<accession>A0A2P5EL49</accession>
<evidence type="ECO:0000313" key="1">
    <source>
        <dbReference type="EMBL" id="PON86277.1"/>
    </source>
</evidence>
<evidence type="ECO:0000313" key="2">
    <source>
        <dbReference type="Proteomes" id="UP000237000"/>
    </source>
</evidence>
<sequence>MVPTPSPRFESISIDFPRKDDTASRHPCRICLHGLCFNCKNKTNRQSHLELKMMYPSITPGETSKDELKNMLRYRPHEFHRYEFKYELNYELITMMSSFANKPMYRQ</sequence>
<dbReference type="Proteomes" id="UP000237000">
    <property type="component" value="Unassembled WGS sequence"/>
</dbReference>